<comment type="caution">
    <text evidence="2">The sequence shown here is derived from an EMBL/GenBank/DDBJ whole genome shotgun (WGS) entry which is preliminary data.</text>
</comment>
<dbReference type="AlphaFoldDB" id="A0A0N1E9Y0"/>
<name>A0A0N1E9Y0_9HELI</name>
<keyword evidence="1" id="KW-0472">Membrane</keyword>
<keyword evidence="1" id="KW-0812">Transmembrane</keyword>
<organism evidence="2 3">
    <name type="scientific">Helicobacter pullorum</name>
    <dbReference type="NCBI Taxonomy" id="35818"/>
    <lineage>
        <taxon>Bacteria</taxon>
        <taxon>Pseudomonadati</taxon>
        <taxon>Campylobacterota</taxon>
        <taxon>Epsilonproteobacteria</taxon>
        <taxon>Campylobacterales</taxon>
        <taxon>Helicobacteraceae</taxon>
        <taxon>Helicobacter</taxon>
    </lineage>
</organism>
<proteinExistence type="predicted"/>
<gene>
    <name evidence="2" type="ORF">HPU229334_10900</name>
</gene>
<evidence type="ECO:0000313" key="3">
    <source>
        <dbReference type="Proteomes" id="UP000037997"/>
    </source>
</evidence>
<evidence type="ECO:0000313" key="2">
    <source>
        <dbReference type="EMBL" id="KPH56533.1"/>
    </source>
</evidence>
<accession>A0A0N1E9Y0</accession>
<dbReference type="EMBL" id="JNOC01000006">
    <property type="protein sequence ID" value="KPH56533.1"/>
    <property type="molecule type" value="Genomic_DNA"/>
</dbReference>
<feature type="transmembrane region" description="Helical" evidence="1">
    <location>
        <begin position="84"/>
        <end position="105"/>
    </location>
</feature>
<dbReference type="Proteomes" id="UP000037997">
    <property type="component" value="Unassembled WGS sequence"/>
</dbReference>
<feature type="transmembrane region" description="Helical" evidence="1">
    <location>
        <begin position="17"/>
        <end position="42"/>
    </location>
</feature>
<dbReference type="RefSeq" id="WP_002957640.1">
    <property type="nucleotide sequence ID" value="NZ_JNOC01000006.1"/>
</dbReference>
<protein>
    <submittedName>
        <fullName evidence="2">Uncharacterized protein</fullName>
    </submittedName>
</protein>
<reference evidence="2 3" key="1">
    <citation type="submission" date="2014-06" db="EMBL/GenBank/DDBJ databases">
        <title>Helicobacter pullorum isolates in fresh chicken meat - phenotypic and genotypic features.</title>
        <authorList>
            <person name="Borges V."/>
            <person name="Santos A."/>
            <person name="Correia C.B."/>
            <person name="Saraiva M."/>
            <person name="Menard A."/>
            <person name="Vieira L."/>
            <person name="Sampaio D.A."/>
            <person name="Gomes J.P."/>
            <person name="Oleastro M."/>
        </authorList>
    </citation>
    <scope>NUCLEOTIDE SEQUENCE [LARGE SCALE GENOMIC DNA]</scope>
    <source>
        <strain evidence="2 3">229334/12</strain>
    </source>
</reference>
<sequence>MNVVDSFIILSKGILTAFLYSVAMFWLVIPAMLPFIFTTFIPKIHRMLLKNGSIVYWIIGGFISYIIYIVVHFVAFFFKIDIDSMYLVLLGAVIFNIYSTIYLVLFKFFSNNKQNAFLGKKEKYFLLGLNFLFALLFPTIVLIFLEMVLSI</sequence>
<keyword evidence="1" id="KW-1133">Transmembrane helix</keyword>
<feature type="transmembrane region" description="Helical" evidence="1">
    <location>
        <begin position="125"/>
        <end position="145"/>
    </location>
</feature>
<evidence type="ECO:0000256" key="1">
    <source>
        <dbReference type="SAM" id="Phobius"/>
    </source>
</evidence>
<dbReference type="PATRIC" id="fig|35818.11.peg.2158"/>
<feature type="transmembrane region" description="Helical" evidence="1">
    <location>
        <begin position="54"/>
        <end position="78"/>
    </location>
</feature>